<dbReference type="EMBL" id="CATOUU010000526">
    <property type="protein sequence ID" value="CAI9932816.1"/>
    <property type="molecule type" value="Genomic_DNA"/>
</dbReference>
<reference evidence="2 3" key="2">
    <citation type="submission" date="2024-07" db="EMBL/GenBank/DDBJ databases">
        <authorList>
            <person name="Akdeniz Z."/>
        </authorList>
    </citation>
    <scope>NUCLEOTIDE SEQUENCE [LARGE SCALE GENOMIC DNA]</scope>
</reference>
<evidence type="ECO:0000313" key="2">
    <source>
        <dbReference type="EMBL" id="CAL6053386.1"/>
    </source>
</evidence>
<keyword evidence="3" id="KW-1185">Reference proteome</keyword>
<dbReference type="EMBL" id="CAXDID020000196">
    <property type="protein sequence ID" value="CAL6053386.1"/>
    <property type="molecule type" value="Genomic_DNA"/>
</dbReference>
<name>A0AA86TY58_9EUKA</name>
<dbReference type="AlphaFoldDB" id="A0AA86TY58"/>
<evidence type="ECO:0000313" key="3">
    <source>
        <dbReference type="Proteomes" id="UP001642409"/>
    </source>
</evidence>
<sequence>MKVQLERKLNFGPLYLSHDQFVLNKLNCAAVAQNDLFIYDFHSDQLLFQINFDEVQDLNFYSFITGNGGVRAERVIQLMWSNQFDVSQDQPNLIVKTIKREFIIEFRNLQYNIKQIDADQYSVLQQSYSQDIIEKLQQMEHKPQSFPSTEIKIPTTTISLMFATANNEIYVNNQVYKVIQGPLNQIINNKIIFVPQFKNYIFKIYDLLTTDSQLFVLLSTGEILQIALCDLSNGGTFQQSQLIKFQQPLPVIQYIPYKLLNVQGQLKIVAIQQESQKVTQQCIFIYNTDVQLEKIEPNQELKVIPIADQNSIQQIKFCWKCNEALVNWSNILESGFCKCGGWFM</sequence>
<organism evidence="1">
    <name type="scientific">Hexamita inflata</name>
    <dbReference type="NCBI Taxonomy" id="28002"/>
    <lineage>
        <taxon>Eukaryota</taxon>
        <taxon>Metamonada</taxon>
        <taxon>Diplomonadida</taxon>
        <taxon>Hexamitidae</taxon>
        <taxon>Hexamitinae</taxon>
        <taxon>Hexamita</taxon>
    </lineage>
</organism>
<gene>
    <name evidence="1" type="ORF">HINF_LOCUS20461</name>
    <name evidence="2" type="ORF">HINF_LOCUS45310</name>
</gene>
<accession>A0AA86TY58</accession>
<dbReference type="Proteomes" id="UP001642409">
    <property type="component" value="Unassembled WGS sequence"/>
</dbReference>
<comment type="caution">
    <text evidence="1">The sequence shown here is derived from an EMBL/GenBank/DDBJ whole genome shotgun (WGS) entry which is preliminary data.</text>
</comment>
<proteinExistence type="predicted"/>
<protein>
    <submittedName>
        <fullName evidence="1">Uncharacterized protein</fullName>
    </submittedName>
</protein>
<reference evidence="1" key="1">
    <citation type="submission" date="2023-06" db="EMBL/GenBank/DDBJ databases">
        <authorList>
            <person name="Kurt Z."/>
        </authorList>
    </citation>
    <scope>NUCLEOTIDE SEQUENCE</scope>
</reference>
<evidence type="ECO:0000313" key="1">
    <source>
        <dbReference type="EMBL" id="CAI9932816.1"/>
    </source>
</evidence>